<sequence length="137" mass="16268">MTKSRYRYYQPNKKDVKDEYGDCVIRSLTKVTGKEWLQVFEELLPYARELQCMPNGKACYEKYLISNNFVYHGISNKKGSKRPTVDSFTKEHKEGTYLLRVAHHCVAVVNGIYYDTWDCGDYSLYGYWEYNIRKETK</sequence>
<dbReference type="EMBL" id="BK016005">
    <property type="protein sequence ID" value="DAF89281.1"/>
    <property type="molecule type" value="Genomic_DNA"/>
</dbReference>
<proteinExistence type="predicted"/>
<organism evidence="1">
    <name type="scientific">Siphoviridae sp. ct6GI21</name>
    <dbReference type="NCBI Taxonomy" id="2825340"/>
    <lineage>
        <taxon>Viruses</taxon>
        <taxon>Duplodnaviria</taxon>
        <taxon>Heunggongvirae</taxon>
        <taxon>Uroviricota</taxon>
        <taxon>Caudoviricetes</taxon>
    </lineage>
</organism>
<reference evidence="1" key="1">
    <citation type="journal article" date="2021" name="Proc. Natl. Acad. Sci. U.S.A.">
        <title>A Catalog of Tens of Thousands of Viruses from Human Metagenomes Reveals Hidden Associations with Chronic Diseases.</title>
        <authorList>
            <person name="Tisza M.J."/>
            <person name="Buck C.B."/>
        </authorList>
    </citation>
    <scope>NUCLEOTIDE SEQUENCE</scope>
    <source>
        <strain evidence="1">Ct6GI21</strain>
    </source>
</reference>
<name>A0A8S5U485_9CAUD</name>
<protein>
    <submittedName>
        <fullName evidence="1">Uncharacterized protein</fullName>
    </submittedName>
</protein>
<accession>A0A8S5U485</accession>
<evidence type="ECO:0000313" key="1">
    <source>
        <dbReference type="EMBL" id="DAF89281.1"/>
    </source>
</evidence>